<protein>
    <submittedName>
        <fullName evidence="1">Uncharacterized protein</fullName>
    </submittedName>
</protein>
<dbReference type="EMBL" id="JASBWT010000017">
    <property type="protein sequence ID" value="KAJ9097188.1"/>
    <property type="molecule type" value="Genomic_DNA"/>
</dbReference>
<sequence length="490" mass="53718">METQRERTTEEGTREDATQPQQLPPPPEAFPITEYSQLQSQLRLQSYQTANNASSTSPFTSNPFGDSNAVSATASLSAPGSLPPPNLFSEIANALAPQRLKGESEEQSTRGETESLAPPPEYQEHQGAFVATGIELEAGLPSYDAAEIRDLGAEKDEAELDAEQDARLQGRPLESSAFGMDEKADLKKAEEHQRTLLHQHIADKSEQPSSPREMEEKKHIELRAIAEALSRAYASSPQLDAQRYATPPSRQGSALSGSMGETGSSLRASGDASVSVSDTASFFAHPGRTAARKGKERASESSLESDVVMVGGRRMTKEDEAELKKIWDQIERAHGYRLGEQSHTVDPTTEAERRGRQKEAFYRELLKKTGEGRLRSQDHSPAISTSNRVYNQTQGSHESLALLNPPAPSAIAWNQSFAPIHTPESQRSSPGIFNMLRTDGRESGEGPNLLPSGERRPSEEEMLSMQDFLGKEEKLVTMQEFLSKEMGRGK</sequence>
<proteinExistence type="predicted"/>
<name>A0ACC2VDN8_9TREE</name>
<gene>
    <name evidence="1" type="ORF">QFC21_004857</name>
</gene>
<dbReference type="Proteomes" id="UP001227268">
    <property type="component" value="Unassembled WGS sequence"/>
</dbReference>
<evidence type="ECO:0000313" key="1">
    <source>
        <dbReference type="EMBL" id="KAJ9097188.1"/>
    </source>
</evidence>
<organism evidence="1 2">
    <name type="scientific">Naganishia friedmannii</name>
    <dbReference type="NCBI Taxonomy" id="89922"/>
    <lineage>
        <taxon>Eukaryota</taxon>
        <taxon>Fungi</taxon>
        <taxon>Dikarya</taxon>
        <taxon>Basidiomycota</taxon>
        <taxon>Agaricomycotina</taxon>
        <taxon>Tremellomycetes</taxon>
        <taxon>Filobasidiales</taxon>
        <taxon>Filobasidiaceae</taxon>
        <taxon>Naganishia</taxon>
    </lineage>
</organism>
<keyword evidence="2" id="KW-1185">Reference proteome</keyword>
<evidence type="ECO:0000313" key="2">
    <source>
        <dbReference type="Proteomes" id="UP001227268"/>
    </source>
</evidence>
<reference evidence="1" key="1">
    <citation type="submission" date="2023-04" db="EMBL/GenBank/DDBJ databases">
        <title>Draft Genome sequencing of Naganishia species isolated from polar environments using Oxford Nanopore Technology.</title>
        <authorList>
            <person name="Leo P."/>
            <person name="Venkateswaran K."/>
        </authorList>
    </citation>
    <scope>NUCLEOTIDE SEQUENCE</scope>
    <source>
        <strain evidence="1">MNA-CCFEE 5423</strain>
    </source>
</reference>
<comment type="caution">
    <text evidence="1">The sequence shown here is derived from an EMBL/GenBank/DDBJ whole genome shotgun (WGS) entry which is preliminary data.</text>
</comment>
<accession>A0ACC2VDN8</accession>